<evidence type="ECO:0000256" key="6">
    <source>
        <dbReference type="RuleBase" id="RU361153"/>
    </source>
</evidence>
<dbReference type="Pfam" id="PF00150">
    <property type="entry name" value="Cellulase"/>
    <property type="match status" value="1"/>
</dbReference>
<keyword evidence="4 6" id="KW-0326">Glycosidase</keyword>
<dbReference type="AlphaFoldDB" id="A0A8J3QCT1"/>
<reference evidence="9" key="1">
    <citation type="submission" date="2021-01" db="EMBL/GenBank/DDBJ databases">
        <title>Whole genome shotgun sequence of Rhizocola hellebori NBRC 109834.</title>
        <authorList>
            <person name="Komaki H."/>
            <person name="Tamura T."/>
        </authorList>
    </citation>
    <scope>NUCLEOTIDE SEQUENCE</scope>
    <source>
        <strain evidence="9">NBRC 109834</strain>
    </source>
</reference>
<evidence type="ECO:0000256" key="7">
    <source>
        <dbReference type="SAM" id="SignalP"/>
    </source>
</evidence>
<dbReference type="InterPro" id="IPR001547">
    <property type="entry name" value="Glyco_hydro_5"/>
</dbReference>
<keyword evidence="3 6" id="KW-0378">Hydrolase</keyword>
<evidence type="ECO:0000256" key="3">
    <source>
        <dbReference type="ARBA" id="ARBA00022801"/>
    </source>
</evidence>
<evidence type="ECO:0000313" key="10">
    <source>
        <dbReference type="Proteomes" id="UP000612899"/>
    </source>
</evidence>
<dbReference type="EMBL" id="BONY01000050">
    <property type="protein sequence ID" value="GIH08508.1"/>
    <property type="molecule type" value="Genomic_DNA"/>
</dbReference>
<protein>
    <recommendedName>
        <fullName evidence="2">cellulase</fullName>
        <ecNumber evidence="2">3.2.1.4</ecNumber>
    </recommendedName>
</protein>
<evidence type="ECO:0000256" key="4">
    <source>
        <dbReference type="ARBA" id="ARBA00023295"/>
    </source>
</evidence>
<comment type="caution">
    <text evidence="9">The sequence shown here is derived from an EMBL/GenBank/DDBJ whole genome shotgun (WGS) entry which is preliminary data.</text>
</comment>
<evidence type="ECO:0000256" key="5">
    <source>
        <dbReference type="ARBA" id="ARBA00023326"/>
    </source>
</evidence>
<dbReference type="InterPro" id="IPR000772">
    <property type="entry name" value="Ricin_B_lectin"/>
</dbReference>
<dbReference type="InterPro" id="IPR036116">
    <property type="entry name" value="FN3_sf"/>
</dbReference>
<dbReference type="PROSITE" id="PS00659">
    <property type="entry name" value="GLYCOSYL_HYDROL_F5"/>
    <property type="match status" value="1"/>
</dbReference>
<dbReference type="PANTHER" id="PTHR34142">
    <property type="entry name" value="ENDO-BETA-1,4-GLUCANASE A"/>
    <property type="match status" value="1"/>
</dbReference>
<comment type="catalytic activity">
    <reaction evidence="1">
        <text>Endohydrolysis of (1-&gt;4)-beta-D-glucosidic linkages in cellulose, lichenin and cereal beta-D-glucans.</text>
        <dbReference type="EC" id="3.2.1.4"/>
    </reaction>
</comment>
<dbReference type="Gene3D" id="2.80.10.50">
    <property type="match status" value="3"/>
</dbReference>
<feature type="domain" description="Fibronectin type-III" evidence="8">
    <location>
        <begin position="191"/>
        <end position="276"/>
    </location>
</feature>
<feature type="chain" id="PRO_5035166752" description="cellulase" evidence="7">
    <location>
        <begin position="36"/>
        <end position="591"/>
    </location>
</feature>
<dbReference type="InterPro" id="IPR013783">
    <property type="entry name" value="Ig-like_fold"/>
</dbReference>
<dbReference type="Proteomes" id="UP000612899">
    <property type="component" value="Unassembled WGS sequence"/>
</dbReference>
<comment type="similarity">
    <text evidence="6">Belongs to the glycosyl hydrolase 5 (cellulase A) family.</text>
</comment>
<dbReference type="CDD" id="cd00063">
    <property type="entry name" value="FN3"/>
    <property type="match status" value="1"/>
</dbReference>
<evidence type="ECO:0000256" key="2">
    <source>
        <dbReference type="ARBA" id="ARBA00012601"/>
    </source>
</evidence>
<dbReference type="SUPFAM" id="SSF49265">
    <property type="entry name" value="Fibronectin type III"/>
    <property type="match status" value="1"/>
</dbReference>
<keyword evidence="10" id="KW-1185">Reference proteome</keyword>
<keyword evidence="5" id="KW-0119">Carbohydrate metabolism</keyword>
<dbReference type="Pfam" id="PF00041">
    <property type="entry name" value="fn3"/>
    <property type="match status" value="1"/>
</dbReference>
<dbReference type="InterPro" id="IPR035992">
    <property type="entry name" value="Ricin_B-like_lectins"/>
</dbReference>
<evidence type="ECO:0000313" key="9">
    <source>
        <dbReference type="EMBL" id="GIH08508.1"/>
    </source>
</evidence>
<dbReference type="SMART" id="SM00458">
    <property type="entry name" value="RICIN"/>
    <property type="match status" value="1"/>
</dbReference>
<dbReference type="InterPro" id="IPR017853">
    <property type="entry name" value="GH"/>
</dbReference>
<sequence length="591" mass="62910">MIFSSSRRRPKWPMLVTASLIAVSAGVLTGNGASAATVDTNATYVLVAAHSGKAISVANGSTADGAGIVQNTRNDGTAQQWRFVDSGGGFYRLRSALSNKVIDVSGRSTSDGANIIQWADANTTNQQFRLVDSDPTHVRLINRNSNKALDVWEWSTADGARISQFTDLNGANQQFQLIRLGAPGDTQPPTVPGNVRVTGVTSSSVTLAWNASTDNVAVTGYEIFQGATLANTVAGTSSTVTGLSANTAYTFTVRARDAAGNRSAASTSVTATTSGSGGGTTPVGINGQLRVCGVNLCNQHGNPIQLRGMSTHGLQWFSQCIKNASLDALATDWNADVLRLAMYVQEGGYETDPRRFTDLVHQFIDMVSARGMYVIVDFHTLTPGDPNFNLSRARTFFGEIAARHANKPNIIYEIANEPNGVSWAGIKSYAEQIIPVIRAADPDGVVIVGTRAWSSLGVSEGANENEVINNPVNAPNIMYAFHFYAASHMNTYRSTVSRTASRLPLFVTEFGTVSSTGGGANDFTSSQQWIDLLNSLKISWAIWTFSDSSETSAAFNPGTCAGTSFTGTGVLKPSGAWVRDRIRTPDNFPTN</sequence>
<dbReference type="PROSITE" id="PS50231">
    <property type="entry name" value="RICIN_B_LECTIN"/>
    <property type="match status" value="1"/>
</dbReference>
<dbReference type="Pfam" id="PF14200">
    <property type="entry name" value="RicinB_lectin_2"/>
    <property type="match status" value="2"/>
</dbReference>
<keyword evidence="5" id="KW-0624">Polysaccharide degradation</keyword>
<feature type="signal peptide" evidence="7">
    <location>
        <begin position="1"/>
        <end position="35"/>
    </location>
</feature>
<dbReference type="InterPro" id="IPR003961">
    <property type="entry name" value="FN3_dom"/>
</dbReference>
<dbReference type="Gene3D" id="2.60.40.10">
    <property type="entry name" value="Immunoglobulins"/>
    <property type="match status" value="1"/>
</dbReference>
<dbReference type="EC" id="3.2.1.4" evidence="2"/>
<gene>
    <name evidence="9" type="ORF">Rhe02_65750</name>
</gene>
<name>A0A8J3QCT1_9ACTN</name>
<dbReference type="SMART" id="SM00060">
    <property type="entry name" value="FN3"/>
    <property type="match status" value="1"/>
</dbReference>
<dbReference type="GO" id="GO:0000272">
    <property type="term" value="P:polysaccharide catabolic process"/>
    <property type="evidence" value="ECO:0007669"/>
    <property type="project" value="UniProtKB-KW"/>
</dbReference>
<proteinExistence type="inferred from homology"/>
<accession>A0A8J3QCT1</accession>
<dbReference type="Gene3D" id="3.20.20.80">
    <property type="entry name" value="Glycosidases"/>
    <property type="match status" value="1"/>
</dbReference>
<dbReference type="PROSITE" id="PS50853">
    <property type="entry name" value="FN3"/>
    <property type="match status" value="1"/>
</dbReference>
<dbReference type="SUPFAM" id="SSF51445">
    <property type="entry name" value="(Trans)glycosidases"/>
    <property type="match status" value="1"/>
</dbReference>
<keyword evidence="7" id="KW-0732">Signal</keyword>
<dbReference type="GO" id="GO:0008810">
    <property type="term" value="F:cellulase activity"/>
    <property type="evidence" value="ECO:0007669"/>
    <property type="project" value="UniProtKB-EC"/>
</dbReference>
<organism evidence="9 10">
    <name type="scientific">Rhizocola hellebori</name>
    <dbReference type="NCBI Taxonomy" id="1392758"/>
    <lineage>
        <taxon>Bacteria</taxon>
        <taxon>Bacillati</taxon>
        <taxon>Actinomycetota</taxon>
        <taxon>Actinomycetes</taxon>
        <taxon>Micromonosporales</taxon>
        <taxon>Micromonosporaceae</taxon>
        <taxon>Rhizocola</taxon>
    </lineage>
</organism>
<evidence type="ECO:0000259" key="8">
    <source>
        <dbReference type="PROSITE" id="PS50853"/>
    </source>
</evidence>
<dbReference type="SUPFAM" id="SSF50370">
    <property type="entry name" value="Ricin B-like lectins"/>
    <property type="match status" value="1"/>
</dbReference>
<dbReference type="PANTHER" id="PTHR34142:SF1">
    <property type="entry name" value="GLYCOSIDE HYDROLASE FAMILY 5 DOMAIN-CONTAINING PROTEIN"/>
    <property type="match status" value="1"/>
</dbReference>
<dbReference type="InterPro" id="IPR018087">
    <property type="entry name" value="Glyco_hydro_5_CS"/>
</dbReference>
<evidence type="ECO:0000256" key="1">
    <source>
        <dbReference type="ARBA" id="ARBA00000966"/>
    </source>
</evidence>